<evidence type="ECO:0000259" key="9">
    <source>
        <dbReference type="PROSITE" id="PS51074"/>
    </source>
</evidence>
<dbReference type="FunFam" id="3.10.660.10:FF:000001">
    <property type="entry name" value="Diphthamide biosynthesis 3"/>
    <property type="match status" value="1"/>
</dbReference>
<name>A0A6A5WTB6_9PLEO</name>
<dbReference type="PANTHER" id="PTHR21454">
    <property type="entry name" value="DPH3 HOMOLOG-RELATED"/>
    <property type="match status" value="1"/>
</dbReference>
<evidence type="ECO:0000313" key="11">
    <source>
        <dbReference type="Proteomes" id="UP000799779"/>
    </source>
</evidence>
<dbReference type="Proteomes" id="UP000799779">
    <property type="component" value="Unassembled WGS sequence"/>
</dbReference>
<evidence type="ECO:0000256" key="5">
    <source>
        <dbReference type="ARBA" id="ARBA00024032"/>
    </source>
</evidence>
<dbReference type="AlphaFoldDB" id="A0A6A5WTB6"/>
<comment type="catalytic activity">
    <reaction evidence="6">
        <text>[3Fe-4S](1+)-[protein] + Fe(2+)-[Dph3] = [3Fe-4S](0)-[protein] + Fe(3+)-[Dph3]</text>
        <dbReference type="Rhea" id="RHEA:71235"/>
        <dbReference type="Rhea" id="RHEA-COMP:17996"/>
        <dbReference type="Rhea" id="RHEA-COMP:17997"/>
        <dbReference type="Rhea" id="RHEA-COMP:18002"/>
        <dbReference type="Rhea" id="RHEA-COMP:18003"/>
        <dbReference type="ChEBI" id="CHEBI:29033"/>
        <dbReference type="ChEBI" id="CHEBI:29034"/>
        <dbReference type="ChEBI" id="CHEBI:33751"/>
        <dbReference type="ChEBI" id="CHEBI:47402"/>
        <dbReference type="ChEBI" id="CHEBI:83228"/>
    </reaction>
</comment>
<evidence type="ECO:0000256" key="7">
    <source>
        <dbReference type="ARBA" id="ARBA00041070"/>
    </source>
</evidence>
<comment type="similarity">
    <text evidence="5">Belongs to the DPH3 family.</text>
</comment>
<dbReference type="UniPathway" id="UPA00559"/>
<sequence length="82" mass="9294">MEEESVYDEIEIEDCVYDEVLQIYHHPCPCGDRFEISIDDMRDGEDIARCPSCSLTIRIIFDESDLPPEKKDNPGSAIAVTA</sequence>
<dbReference type="InterPro" id="IPR007872">
    <property type="entry name" value="DPH_MB_dom"/>
</dbReference>
<dbReference type="EMBL" id="ML977564">
    <property type="protein sequence ID" value="KAF2005080.1"/>
    <property type="molecule type" value="Genomic_DNA"/>
</dbReference>
<dbReference type="GO" id="GO:0017183">
    <property type="term" value="P:protein histidyl modification to diphthamide"/>
    <property type="evidence" value="ECO:0007669"/>
    <property type="project" value="UniProtKB-UniPathway"/>
</dbReference>
<evidence type="ECO:0000256" key="2">
    <source>
        <dbReference type="ARBA" id="ARBA00005156"/>
    </source>
</evidence>
<comment type="cofactor">
    <cofactor evidence="1">
        <name>Fe(2+)</name>
        <dbReference type="ChEBI" id="CHEBI:29033"/>
    </cofactor>
</comment>
<evidence type="ECO:0000256" key="1">
    <source>
        <dbReference type="ARBA" id="ARBA00001954"/>
    </source>
</evidence>
<comment type="catalytic activity">
    <reaction evidence="8">
        <text>2 [3Fe-4S](0)-[protein] + 2 Fe(2+)-[Dph3] + NADH = 2 [4Fe-4S](1+)-[protein] + 2 [Dph3] + NAD(+) + H(+)</text>
        <dbReference type="Rhea" id="RHEA:71239"/>
        <dbReference type="Rhea" id="RHEA-COMP:17997"/>
        <dbReference type="Rhea" id="RHEA-COMP:17998"/>
        <dbReference type="Rhea" id="RHEA-COMP:18001"/>
        <dbReference type="Rhea" id="RHEA-COMP:18002"/>
        <dbReference type="ChEBI" id="CHEBI:15378"/>
        <dbReference type="ChEBI" id="CHEBI:29033"/>
        <dbReference type="ChEBI" id="CHEBI:33723"/>
        <dbReference type="ChEBI" id="CHEBI:47402"/>
        <dbReference type="ChEBI" id="CHEBI:57540"/>
        <dbReference type="ChEBI" id="CHEBI:57945"/>
        <dbReference type="ChEBI" id="CHEBI:83228"/>
    </reaction>
</comment>
<dbReference type="InterPro" id="IPR044248">
    <property type="entry name" value="DPH3/4-like"/>
</dbReference>
<dbReference type="SUPFAM" id="SSF144217">
    <property type="entry name" value="CSL zinc finger"/>
    <property type="match status" value="1"/>
</dbReference>
<feature type="domain" description="DPH-type MB" evidence="9">
    <location>
        <begin position="6"/>
        <end position="62"/>
    </location>
</feature>
<protein>
    <recommendedName>
        <fullName evidence="7">Diphthamide biosynthesis protein 3</fullName>
    </recommendedName>
</protein>
<gene>
    <name evidence="10" type="ORF">P154DRAFT_571296</name>
</gene>
<evidence type="ECO:0000256" key="6">
    <source>
        <dbReference type="ARBA" id="ARBA00036267"/>
    </source>
</evidence>
<keyword evidence="3" id="KW-0479">Metal-binding</keyword>
<organism evidence="10 11">
    <name type="scientific">Amniculicola lignicola CBS 123094</name>
    <dbReference type="NCBI Taxonomy" id="1392246"/>
    <lineage>
        <taxon>Eukaryota</taxon>
        <taxon>Fungi</taxon>
        <taxon>Dikarya</taxon>
        <taxon>Ascomycota</taxon>
        <taxon>Pezizomycotina</taxon>
        <taxon>Dothideomycetes</taxon>
        <taxon>Pleosporomycetidae</taxon>
        <taxon>Pleosporales</taxon>
        <taxon>Amniculicolaceae</taxon>
        <taxon>Amniculicola</taxon>
    </lineage>
</organism>
<dbReference type="InterPro" id="IPR036671">
    <property type="entry name" value="DPH_MB_sf"/>
</dbReference>
<dbReference type="PANTHER" id="PTHR21454:SF31">
    <property type="entry name" value="DIPHTHAMIDE BIOSYNTHESIS PROTEIN 3"/>
    <property type="match status" value="1"/>
</dbReference>
<evidence type="ECO:0000256" key="4">
    <source>
        <dbReference type="ARBA" id="ARBA00023004"/>
    </source>
</evidence>
<proteinExistence type="inferred from homology"/>
<evidence type="ECO:0000256" key="3">
    <source>
        <dbReference type="ARBA" id="ARBA00022723"/>
    </source>
</evidence>
<dbReference type="PROSITE" id="PS51074">
    <property type="entry name" value="DPH_MB"/>
    <property type="match status" value="1"/>
</dbReference>
<dbReference type="OrthoDB" id="66964at2759"/>
<dbReference type="Gene3D" id="3.10.660.10">
    <property type="entry name" value="DPH Zinc finger"/>
    <property type="match status" value="1"/>
</dbReference>
<keyword evidence="11" id="KW-1185">Reference proteome</keyword>
<keyword evidence="4" id="KW-0408">Iron</keyword>
<comment type="pathway">
    <text evidence="2">Protein modification; peptidyl-diphthamide biosynthesis.</text>
</comment>
<dbReference type="Pfam" id="PF05207">
    <property type="entry name" value="Zn_ribbon_CSL"/>
    <property type="match status" value="1"/>
</dbReference>
<reference evidence="10" key="1">
    <citation type="journal article" date="2020" name="Stud. Mycol.">
        <title>101 Dothideomycetes genomes: a test case for predicting lifestyles and emergence of pathogens.</title>
        <authorList>
            <person name="Haridas S."/>
            <person name="Albert R."/>
            <person name="Binder M."/>
            <person name="Bloem J."/>
            <person name="Labutti K."/>
            <person name="Salamov A."/>
            <person name="Andreopoulos B."/>
            <person name="Baker S."/>
            <person name="Barry K."/>
            <person name="Bills G."/>
            <person name="Bluhm B."/>
            <person name="Cannon C."/>
            <person name="Castanera R."/>
            <person name="Culley D."/>
            <person name="Daum C."/>
            <person name="Ezra D."/>
            <person name="Gonzalez J."/>
            <person name="Henrissat B."/>
            <person name="Kuo A."/>
            <person name="Liang C."/>
            <person name="Lipzen A."/>
            <person name="Lutzoni F."/>
            <person name="Magnuson J."/>
            <person name="Mondo S."/>
            <person name="Nolan M."/>
            <person name="Ohm R."/>
            <person name="Pangilinan J."/>
            <person name="Park H.-J."/>
            <person name="Ramirez L."/>
            <person name="Alfaro M."/>
            <person name="Sun H."/>
            <person name="Tritt A."/>
            <person name="Yoshinaga Y."/>
            <person name="Zwiers L.-H."/>
            <person name="Turgeon B."/>
            <person name="Goodwin S."/>
            <person name="Spatafora J."/>
            <person name="Crous P."/>
            <person name="Grigoriev I."/>
        </authorList>
    </citation>
    <scope>NUCLEOTIDE SEQUENCE</scope>
    <source>
        <strain evidence="10">CBS 123094</strain>
    </source>
</reference>
<dbReference type="GO" id="GO:0046872">
    <property type="term" value="F:metal ion binding"/>
    <property type="evidence" value="ECO:0007669"/>
    <property type="project" value="UniProtKB-KW"/>
</dbReference>
<accession>A0A6A5WTB6</accession>
<evidence type="ECO:0000256" key="8">
    <source>
        <dbReference type="ARBA" id="ARBA00048125"/>
    </source>
</evidence>
<evidence type="ECO:0000313" key="10">
    <source>
        <dbReference type="EMBL" id="KAF2005080.1"/>
    </source>
</evidence>